<accession>A0A4Y2PXH6</accession>
<evidence type="ECO:0000313" key="1">
    <source>
        <dbReference type="EMBL" id="GBN55894.1"/>
    </source>
</evidence>
<dbReference type="EMBL" id="BGPR01012401">
    <property type="protein sequence ID" value="GBN55894.1"/>
    <property type="molecule type" value="Genomic_DNA"/>
</dbReference>
<gene>
    <name evidence="1" type="ORF">AVEN_82672_1</name>
</gene>
<keyword evidence="2" id="KW-1185">Reference proteome</keyword>
<dbReference type="Proteomes" id="UP000499080">
    <property type="component" value="Unassembled WGS sequence"/>
</dbReference>
<name>A0A4Y2PXH6_ARAVE</name>
<protein>
    <submittedName>
        <fullName evidence="1">Uncharacterized protein</fullName>
    </submittedName>
</protein>
<proteinExistence type="predicted"/>
<dbReference type="AlphaFoldDB" id="A0A4Y2PXH6"/>
<sequence length="98" mass="11370">MVFAHPTRNWWIAGMTATRVNCKGSAMTVPPFHATAFRALPETLTVFAFRKVCAHVSIYINIPLVWFPKNELFSYRIWEQLQQMVDHMISLSKQPFIS</sequence>
<comment type="caution">
    <text evidence="1">The sequence shown here is derived from an EMBL/GenBank/DDBJ whole genome shotgun (WGS) entry which is preliminary data.</text>
</comment>
<organism evidence="1 2">
    <name type="scientific">Araneus ventricosus</name>
    <name type="common">Orbweaver spider</name>
    <name type="synonym">Epeira ventricosa</name>
    <dbReference type="NCBI Taxonomy" id="182803"/>
    <lineage>
        <taxon>Eukaryota</taxon>
        <taxon>Metazoa</taxon>
        <taxon>Ecdysozoa</taxon>
        <taxon>Arthropoda</taxon>
        <taxon>Chelicerata</taxon>
        <taxon>Arachnida</taxon>
        <taxon>Araneae</taxon>
        <taxon>Araneomorphae</taxon>
        <taxon>Entelegynae</taxon>
        <taxon>Araneoidea</taxon>
        <taxon>Araneidae</taxon>
        <taxon>Araneus</taxon>
    </lineage>
</organism>
<evidence type="ECO:0000313" key="2">
    <source>
        <dbReference type="Proteomes" id="UP000499080"/>
    </source>
</evidence>
<reference evidence="1 2" key="1">
    <citation type="journal article" date="2019" name="Sci. Rep.">
        <title>Orb-weaving spider Araneus ventricosus genome elucidates the spidroin gene catalogue.</title>
        <authorList>
            <person name="Kono N."/>
            <person name="Nakamura H."/>
            <person name="Ohtoshi R."/>
            <person name="Moran D.A.P."/>
            <person name="Shinohara A."/>
            <person name="Yoshida Y."/>
            <person name="Fujiwara M."/>
            <person name="Mori M."/>
            <person name="Tomita M."/>
            <person name="Arakawa K."/>
        </authorList>
    </citation>
    <scope>NUCLEOTIDE SEQUENCE [LARGE SCALE GENOMIC DNA]</scope>
</reference>